<dbReference type="EMBL" id="JACBZP010000001">
    <property type="protein sequence ID" value="NYI66241.1"/>
    <property type="molecule type" value="Genomic_DNA"/>
</dbReference>
<gene>
    <name evidence="2" type="ORF">BJY26_000547</name>
</gene>
<dbReference type="InterPro" id="IPR050723">
    <property type="entry name" value="CFA/CMAS"/>
</dbReference>
<dbReference type="AlphaFoldDB" id="A0A7Z0A9U4"/>
<evidence type="ECO:0000313" key="2">
    <source>
        <dbReference type="EMBL" id="NYI66241.1"/>
    </source>
</evidence>
<name>A0A7Z0A9U4_9MICO</name>
<organism evidence="2 3">
    <name type="scientific">Spelaeicoccus albus</name>
    <dbReference type="NCBI Taxonomy" id="1280376"/>
    <lineage>
        <taxon>Bacteria</taxon>
        <taxon>Bacillati</taxon>
        <taxon>Actinomycetota</taxon>
        <taxon>Actinomycetes</taxon>
        <taxon>Micrococcales</taxon>
        <taxon>Brevibacteriaceae</taxon>
        <taxon>Spelaeicoccus</taxon>
    </lineage>
</organism>
<comment type="caution">
    <text evidence="2">The sequence shown here is derived from an EMBL/GenBank/DDBJ whole genome shotgun (WGS) entry which is preliminary data.</text>
</comment>
<keyword evidence="2" id="KW-0808">Transferase</keyword>
<dbReference type="Gene3D" id="3.40.50.150">
    <property type="entry name" value="Vaccinia Virus protein VP39"/>
    <property type="match status" value="1"/>
</dbReference>
<dbReference type="GO" id="GO:0032259">
    <property type="term" value="P:methylation"/>
    <property type="evidence" value="ECO:0007669"/>
    <property type="project" value="UniProtKB-KW"/>
</dbReference>
<proteinExistence type="predicted"/>
<dbReference type="InterPro" id="IPR029063">
    <property type="entry name" value="SAM-dependent_MTases_sf"/>
</dbReference>
<dbReference type="RefSeq" id="WP_179425441.1">
    <property type="nucleotide sequence ID" value="NZ_JACBZP010000001.1"/>
</dbReference>
<dbReference type="PANTHER" id="PTHR43667:SF2">
    <property type="entry name" value="FATTY ACID C-METHYL TRANSFERASE"/>
    <property type="match status" value="1"/>
</dbReference>
<dbReference type="Proteomes" id="UP000539111">
    <property type="component" value="Unassembled WGS sequence"/>
</dbReference>
<dbReference type="Pfam" id="PF13649">
    <property type="entry name" value="Methyltransf_25"/>
    <property type="match status" value="1"/>
</dbReference>
<keyword evidence="2" id="KW-0489">Methyltransferase</keyword>
<dbReference type="InterPro" id="IPR041698">
    <property type="entry name" value="Methyltransf_25"/>
</dbReference>
<dbReference type="CDD" id="cd02440">
    <property type="entry name" value="AdoMet_MTases"/>
    <property type="match status" value="1"/>
</dbReference>
<sequence>MPIPRIHEIMEADQRILNAFSPEKLHRLGQAIGLNDSTTVLDLACGKAEMLATWARDYGISGLGVDFSEVFVADARDRVRELGVADRITIEYGDARNFSPRQRFDVACCIGATWIGNGVEGTIELLRQSVTTQGLMLIGEPFWRKAPTAEESVEMGFSADEFSSSLHELVARFTACDLDVVEMFISSEDDWDRYVAPKWLTMRRWLEDNPHDPMFDEVRAELTNSQLSYTRYQRDMLGWGIFGLLER</sequence>
<reference evidence="2 3" key="1">
    <citation type="submission" date="2020-07" db="EMBL/GenBank/DDBJ databases">
        <title>Sequencing the genomes of 1000 actinobacteria strains.</title>
        <authorList>
            <person name="Klenk H.-P."/>
        </authorList>
    </citation>
    <scope>NUCLEOTIDE SEQUENCE [LARGE SCALE GENOMIC DNA]</scope>
    <source>
        <strain evidence="2 3">DSM 26341</strain>
    </source>
</reference>
<accession>A0A7Z0A9U4</accession>
<protein>
    <submittedName>
        <fullName evidence="2">Cyclopropane fatty-acyl-phospholipid synthase-like methyltransferase</fullName>
    </submittedName>
</protein>
<feature type="domain" description="Methyltransferase" evidence="1">
    <location>
        <begin position="40"/>
        <end position="112"/>
    </location>
</feature>
<evidence type="ECO:0000259" key="1">
    <source>
        <dbReference type="Pfam" id="PF13649"/>
    </source>
</evidence>
<evidence type="ECO:0000313" key="3">
    <source>
        <dbReference type="Proteomes" id="UP000539111"/>
    </source>
</evidence>
<keyword evidence="3" id="KW-1185">Reference proteome</keyword>
<dbReference type="SUPFAM" id="SSF53335">
    <property type="entry name" value="S-adenosyl-L-methionine-dependent methyltransferases"/>
    <property type="match status" value="1"/>
</dbReference>
<dbReference type="PANTHER" id="PTHR43667">
    <property type="entry name" value="CYCLOPROPANE-FATTY-ACYL-PHOSPHOLIPID SYNTHASE"/>
    <property type="match status" value="1"/>
</dbReference>
<dbReference type="GO" id="GO:0008168">
    <property type="term" value="F:methyltransferase activity"/>
    <property type="evidence" value="ECO:0007669"/>
    <property type="project" value="UniProtKB-KW"/>
</dbReference>